<proteinExistence type="predicted"/>
<keyword evidence="3" id="KW-1133">Transmembrane helix</keyword>
<evidence type="ECO:0000313" key="7">
    <source>
        <dbReference type="EMBL" id="CCH60065.1"/>
    </source>
</evidence>
<sequence length="2578" mass="297183">MSMISLDTISWDGLSTYLSISSTKSLILYVVLSLIFYILSIKIILNFIANIFFAKKHKISLNILYFFLNSIHNISLCSKSKNWYITIKKIKFSFTSIIFEAITLDLSNTVIDENIPPKENKNSDPNTTLIDIANEKQLDFQFHLNKTFLNIFYPILIKFIPKLIYLKNIKLILNKHNILTINLLTVSVELISELNTNSIVFQLILNKINPIKNESHYQNTKIKEKPIYLPSVSNLLLEYHLVYSIGNSAEFKNKKIVLVQSWTNSLKVSGLDYIIEDNDCESDTETEEETEDEDETEDEHINEPEDDSDTTITDDTQLNANHTSKDKRSISNTFQPQYETTIIEILNDIKAKLYPYINLLTKMDILDIKFSNISIKYKGLIKIEISSFQFYMVSVKDPNTLLSTSPDILTNNHQITLSLNNVLIKLGNHSNLRIPLLITVISTDMFTFFAFKHANWNNTKITSNTNLLNPSLYLTISNIIELLTLFDLNSEHSQNNGIKSQCQEKYVSSMHIHRNTITLNDFPNVLFEFSLSNFDSILQLSTTLFLTLNIFDTHALFQYKKPKECKTKQKFQFTIIKDKVVNYIKIVGVTSTFQTKENSVDDDYMYMPTIVPICELERMDTFIEDISEKSLNLKTTVRNFIFSLNDIVVLEKLAKLYLKTENLLNSRKTHIKRRKSHSTSGNNALNSPTTSKNIFLDYNLKVRLKNTKYSLLIANYLSKTLDPLELQGKNLTNVHRGFLLTVQEIIYITGKSRDLSIHETSLEIINTALYRIIDDFKPKNIENITNIETPILQFENLTIVQNSKDQEISIKLPLVHMKLDVNILWLFYFMQSVFNKIYFNKRDLMNSQYHTNVNQENSETPKILQKNKNTLKLDMEKLMIDIDLPQEQSLLITISDLRYSNIEQILTFSSLSFSVKSVYVTHIPLNIILLNIEDFKLDILQLTRKKHINISTSLFRLHTEYHFRFYLLLDSIIASFKSFKQLKLAFSDLSEFHRLRPSPEKPILFPHVNIYSDNFVIDVEEDPFEQELGLIYKVGILEQRERLKMLEEFHHQKSLFKEDHKLDSIFTGTNQGTAQKGRTSPIHDIYHQTTFVGTPYNEHKSKAWEERARKRLDEHFSTSWIARYRKSRLEFIGMPFNVKKEQVFGLNYYYNVSSLKYKNTVSSLRVKNWNFTLSPPSFPLEQYPEFIYKYGKKVPKGRLYTLIFVFHLDVTATSTELRLRDYPIPILSFPKIHTGGDFVIAERMPGLLSTRTVYVPFVPSAVSNEYMKTNSIYGTHIISTMNSLKTIMNVKSTIESTTAAYIAWGKAMQPGFESVMLWFDFLTKPQLDPSPKLGFWDKIRNLVHGRWILEFSETSEFNIHIKGSRDPYKVADDGAGLSFRWSGGTRILVHGTNDPTEFLKIESNSFNLAIPDFTVPNKFDKILMKLAGRVTWKMGFIFEKGDINKAGEEKRSMPNRPHHDIELIHPDNVVNKEAHDSFHGFRSSFIHMSIGVYSCQPGSRNSLHLSPYAFSSFLSWWALFDSYTSGPIRQGPLFPDLIQNSTKFGRSLFTIKYQLHLEPLFVTNVYRHIYLGTQNDNSTDGDVISFTGLKGRVKSFKIDLHQKRIKVTHANEKLNKFKPIWKFKMSTGEVDCREADVRILFTQFSVSSFHKVLAQRLDLSVPSAPNFDRKSNILEGPNSEWYDFEDYVDLNQILPDSTVPLSLEAIPLLYSPRISYFRQINDEGYNVKYPFGEEPSHSCLIDKNHPERTQERLTEKRIKELEDHIEKLSKELNHLQSGTNSQIESRKNKINQMNHQLHEVKHRWRILQGVLSDLKISAEYDFQKIRQSSDLYSISDSDSDIVPFTGDTNSLTVPRAKTVESFAIMRRVSHSNAQSSYDNRFMLHNIQLRINKSIRDHLQDYATAIFEKKSTQFFMKYKSVRILQTLLNTSLFNMKTSISEFGFVTEEDQSTNSEFIHHFEQLVREVANENFIAVDSCLFQLISPQIQITSEDEPNIALILVARDIEVELIDIQEIVGRSGKRIVTDVNTIVETRYCSTLKDIQLFTVTKSELKGSDMIKFKSNGYGVSDKSQIWPPWVPLEVCFDGALLLDQVFLKRRSMYVTFTAPNALYFSANDIGNLSTDSKFRIAFPSLAITSTSQQYTAVYNIIGGLLSFNSTFDEKVAKLAKVLLADEVRNNLEKLDVSVVTSLQRKVQDLLYTRAFLKSHDPELFARCQHDILSSIQATLVELSVLMNAIKQNYDKLGKNESDIQKKVNWQVSANKIRWELFDENKKPFLTIHLGLFTYIRSEMPDGANSNVVNIQSLSCLNQQENTIFLELLAPFENNSLYKKDEPMIELFWLLGASVGGITDIEEMIVNCQPVIFKMDYLTSDKLLNYLFPKADNESNLPGAKPKSPTSPRSSTSDFSLRRSSSTSYQALQGLTNGDSNSKTNPHHTTQALASLEMMSIPSRGSSMERERSRIGPIFKKAEDNINEMVLRSGTYYNLRSLVIKNMIMSISYKGAHSVLTNVNSLIVKVPRLEYTNKIWSREEFFNAIKKDVFKVVLHHTGNIIGNKFIPHKKESKKSTKENCNTINPFS</sequence>
<protein>
    <submittedName>
        <fullName evidence="7">Uncharacterized protein</fullName>
    </submittedName>
</protein>
<dbReference type="InterPro" id="IPR019449">
    <property type="entry name" value="FMP27_WPPW_RBG"/>
</dbReference>
<dbReference type="HOGENOM" id="CLU_228568_0_0_1"/>
<feature type="domain" description="FMP27 WPPW motif-containing RBG unit" evidence="6">
    <location>
        <begin position="1588"/>
        <end position="2083"/>
    </location>
</feature>
<dbReference type="Pfam" id="PF10344">
    <property type="entry name" value="Hobbit"/>
    <property type="match status" value="1"/>
</dbReference>
<dbReference type="PANTHER" id="PTHR15678:SF6">
    <property type="entry name" value="BRIDGE-LIKE LIPID TRANSFER PROTEIN FAMILY MEMBER 2"/>
    <property type="match status" value="1"/>
</dbReference>
<feature type="transmembrane region" description="Helical" evidence="3">
    <location>
        <begin position="26"/>
        <end position="53"/>
    </location>
</feature>
<evidence type="ECO:0000313" key="8">
    <source>
        <dbReference type="Proteomes" id="UP000002866"/>
    </source>
</evidence>
<organism evidence="7 8">
    <name type="scientific">Henningerozyma blattae (strain ATCC 34711 / CBS 6284 / DSM 70876 / NBRC 10599 / NRRL Y-10934 / UCD 77-7)</name>
    <name type="common">Yeast</name>
    <name type="synonym">Tetrapisispora blattae</name>
    <dbReference type="NCBI Taxonomy" id="1071380"/>
    <lineage>
        <taxon>Eukaryota</taxon>
        <taxon>Fungi</taxon>
        <taxon>Dikarya</taxon>
        <taxon>Ascomycota</taxon>
        <taxon>Saccharomycotina</taxon>
        <taxon>Saccharomycetes</taxon>
        <taxon>Saccharomycetales</taxon>
        <taxon>Saccharomycetaceae</taxon>
        <taxon>Henningerozyma</taxon>
    </lineage>
</organism>
<dbReference type="InterPro" id="IPR019441">
    <property type="entry name" value="FMP27/BLTP2/Hobbit_GFWDK_RBG"/>
</dbReference>
<dbReference type="FunCoup" id="I2H113">
    <property type="interactions" value="265"/>
</dbReference>
<dbReference type="KEGG" id="tbl:TBLA_0C02560"/>
<evidence type="ECO:0000259" key="5">
    <source>
        <dbReference type="SMART" id="SM01215"/>
    </source>
</evidence>
<dbReference type="Proteomes" id="UP000002866">
    <property type="component" value="Chromosome 3"/>
</dbReference>
<dbReference type="RefSeq" id="XP_004179584.1">
    <property type="nucleotide sequence ID" value="XM_004179536.1"/>
</dbReference>
<dbReference type="PANTHER" id="PTHR15678">
    <property type="entry name" value="ANTIGEN MLAA-22-RELATED"/>
    <property type="match status" value="1"/>
</dbReference>
<evidence type="ECO:0000256" key="3">
    <source>
        <dbReference type="SAM" id="Phobius"/>
    </source>
</evidence>
<dbReference type="InParanoid" id="I2H113"/>
<dbReference type="InterPro" id="IPR019415">
    <property type="entry name" value="FMP27_SW_RBG"/>
</dbReference>
<feature type="region of interest" description="Disordered" evidence="2">
    <location>
        <begin position="278"/>
        <end position="331"/>
    </location>
</feature>
<dbReference type="SMART" id="SM01214">
    <property type="entry name" value="Fmp27_GFWDK"/>
    <property type="match status" value="1"/>
</dbReference>
<dbReference type="SMART" id="SM01216">
    <property type="entry name" value="Fmp27_WPPW"/>
    <property type="match status" value="1"/>
</dbReference>
<feature type="domain" description="FMP27/BLTP2/Hobbit GFWDK motif-containing RBG unit" evidence="4">
    <location>
        <begin position="1221"/>
        <end position="1370"/>
    </location>
</feature>
<feature type="compositionally biased region" description="Acidic residues" evidence="2">
    <location>
        <begin position="278"/>
        <end position="309"/>
    </location>
</feature>
<evidence type="ECO:0000256" key="2">
    <source>
        <dbReference type="SAM" id="MobiDB-lite"/>
    </source>
</evidence>
<dbReference type="EMBL" id="HE806318">
    <property type="protein sequence ID" value="CCH60065.1"/>
    <property type="molecule type" value="Genomic_DNA"/>
</dbReference>
<feature type="coiled-coil region" evidence="1">
    <location>
        <begin position="1751"/>
        <end position="1803"/>
    </location>
</feature>
<keyword evidence="3" id="KW-0812">Transmembrane</keyword>
<dbReference type="OrthoDB" id="1562405at2759"/>
<feature type="compositionally biased region" description="Low complexity" evidence="2">
    <location>
        <begin position="2392"/>
        <end position="2411"/>
    </location>
</feature>
<dbReference type="GeneID" id="14495045"/>
<dbReference type="InterPro" id="IPR045167">
    <property type="entry name" value="Hobbit"/>
</dbReference>
<keyword evidence="1" id="KW-0175">Coiled coil</keyword>
<evidence type="ECO:0000259" key="4">
    <source>
        <dbReference type="SMART" id="SM01214"/>
    </source>
</evidence>
<reference evidence="7 8" key="1">
    <citation type="journal article" date="2011" name="Proc. Natl. Acad. Sci. U.S.A.">
        <title>Evolutionary erosion of yeast sex chromosomes by mating-type switching accidents.</title>
        <authorList>
            <person name="Gordon J.L."/>
            <person name="Armisen D."/>
            <person name="Proux-Wera E."/>
            <person name="Oheigeartaigh S.S."/>
            <person name="Byrne K.P."/>
            <person name="Wolfe K.H."/>
        </authorList>
    </citation>
    <scope>NUCLEOTIDE SEQUENCE [LARGE SCALE GENOMIC DNA]</scope>
    <source>
        <strain evidence="8">ATCC 34711 / CBS 6284 / DSM 70876 / NBRC 10599 / NRRL Y-10934 / UCD 77-7</strain>
    </source>
</reference>
<feature type="region of interest" description="Disordered" evidence="2">
    <location>
        <begin position="2385"/>
        <end position="2411"/>
    </location>
</feature>
<accession>I2H113</accession>
<dbReference type="eggNOG" id="KOG1910">
    <property type="taxonomic scope" value="Eukaryota"/>
</dbReference>
<keyword evidence="8" id="KW-1185">Reference proteome</keyword>
<feature type="domain" description="FMP27 SW motif-containing RBG unit" evidence="5">
    <location>
        <begin position="1107"/>
        <end position="1203"/>
    </location>
</feature>
<dbReference type="STRING" id="1071380.I2H113"/>
<dbReference type="SMART" id="SM01215">
    <property type="entry name" value="Fmp27_SW"/>
    <property type="match status" value="1"/>
</dbReference>
<evidence type="ECO:0000259" key="6">
    <source>
        <dbReference type="SMART" id="SM01216"/>
    </source>
</evidence>
<keyword evidence="3" id="KW-0472">Membrane</keyword>
<gene>
    <name evidence="7" type="primary">TBLA0C02560</name>
    <name evidence="7" type="ORF">TBLA_0C02560</name>
</gene>
<dbReference type="OMA" id="EYHFRFY"/>
<evidence type="ECO:0000256" key="1">
    <source>
        <dbReference type="SAM" id="Coils"/>
    </source>
</evidence>
<name>I2H113_HENB6</name>